<dbReference type="GO" id="GO:0006457">
    <property type="term" value="P:protein folding"/>
    <property type="evidence" value="ECO:0007669"/>
    <property type="project" value="TreeGrafter"/>
</dbReference>
<dbReference type="GO" id="GO:0015035">
    <property type="term" value="F:protein-disulfide reductase activity"/>
    <property type="evidence" value="ECO:0007669"/>
    <property type="project" value="UniProtKB-ARBA"/>
</dbReference>
<dbReference type="GO" id="GO:0034976">
    <property type="term" value="P:response to endoplasmic reticulum stress"/>
    <property type="evidence" value="ECO:0007669"/>
    <property type="project" value="TreeGrafter"/>
</dbReference>
<name>A0A1V2L9S2_CYBFA</name>
<organism evidence="16 17">
    <name type="scientific">Cyberlindnera fabianii</name>
    <name type="common">Yeast</name>
    <name type="synonym">Hansenula fabianii</name>
    <dbReference type="NCBI Taxonomy" id="36022"/>
    <lineage>
        <taxon>Eukaryota</taxon>
        <taxon>Fungi</taxon>
        <taxon>Dikarya</taxon>
        <taxon>Ascomycota</taxon>
        <taxon>Saccharomycotina</taxon>
        <taxon>Saccharomycetes</taxon>
        <taxon>Phaffomycetales</taxon>
        <taxon>Phaffomycetaceae</taxon>
        <taxon>Cyberlindnera</taxon>
    </lineage>
</organism>
<gene>
    <name evidence="16" type="ORF">BON22_2262</name>
</gene>
<feature type="region of interest" description="Disordered" evidence="13">
    <location>
        <begin position="477"/>
        <end position="505"/>
    </location>
</feature>
<accession>A0A1V2L9S2</accession>
<dbReference type="CDD" id="cd02981">
    <property type="entry name" value="PDI_b_family"/>
    <property type="match status" value="1"/>
</dbReference>
<evidence type="ECO:0000313" key="16">
    <source>
        <dbReference type="EMBL" id="ONH68046.1"/>
    </source>
</evidence>
<dbReference type="CDD" id="cd02982">
    <property type="entry name" value="PDI_b'_family"/>
    <property type="match status" value="1"/>
</dbReference>
<evidence type="ECO:0000256" key="12">
    <source>
        <dbReference type="PIRSR" id="PIRSR605792-51"/>
    </source>
</evidence>
<feature type="signal peptide" evidence="14">
    <location>
        <begin position="1"/>
        <end position="24"/>
    </location>
</feature>
<dbReference type="EC" id="5.3.4.1" evidence="4"/>
<evidence type="ECO:0000256" key="11">
    <source>
        <dbReference type="ARBA" id="ARBA00039846"/>
    </source>
</evidence>
<keyword evidence="9 16" id="KW-0413">Isomerase</keyword>
<dbReference type="PANTHER" id="PTHR18929:SF132">
    <property type="entry name" value="PROTEIN DISULFIDE-ISOMERASE A3"/>
    <property type="match status" value="1"/>
</dbReference>
<dbReference type="VEuPathDB" id="FungiDB:BON22_2262"/>
<evidence type="ECO:0000256" key="7">
    <source>
        <dbReference type="ARBA" id="ARBA00022824"/>
    </source>
</evidence>
<comment type="similarity">
    <text evidence="3">Belongs to the protein disulfide isomerase family.</text>
</comment>
<evidence type="ECO:0000256" key="14">
    <source>
        <dbReference type="SAM" id="SignalP"/>
    </source>
</evidence>
<feature type="chain" id="PRO_5013138384" description="Protein disulfide-isomerase" evidence="14">
    <location>
        <begin position="25"/>
        <end position="505"/>
    </location>
</feature>
<evidence type="ECO:0000256" key="4">
    <source>
        <dbReference type="ARBA" id="ARBA00012723"/>
    </source>
</evidence>
<dbReference type="InterPro" id="IPR005792">
    <property type="entry name" value="Prot_disulphide_isomerase"/>
</dbReference>
<reference evidence="17" key="1">
    <citation type="journal article" date="2017" name="Genome Announc.">
        <title>Genome sequences of Cyberlindnera fabianii 65, Pichia kudriavzevii 129, and Saccharomyces cerevisiae 131 isolated from fermented masau fruits in Zimbabwe.</title>
        <authorList>
            <person name="van Rijswijck I.M.H."/>
            <person name="Derks M.F.L."/>
            <person name="Abee T."/>
            <person name="de Ridder D."/>
            <person name="Smid E.J."/>
        </authorList>
    </citation>
    <scope>NUCLEOTIDE SEQUENCE [LARGE SCALE GENOMIC DNA]</scope>
    <source>
        <strain evidence="17">65</strain>
    </source>
</reference>
<evidence type="ECO:0000313" key="17">
    <source>
        <dbReference type="Proteomes" id="UP000189513"/>
    </source>
</evidence>
<proteinExistence type="inferred from homology"/>
<evidence type="ECO:0000256" key="3">
    <source>
        <dbReference type="ARBA" id="ARBA00006347"/>
    </source>
</evidence>
<dbReference type="EMBL" id="MPUK01000003">
    <property type="protein sequence ID" value="ONH68046.1"/>
    <property type="molecule type" value="Genomic_DNA"/>
</dbReference>
<keyword evidence="10 12" id="KW-0676">Redox-active center</keyword>
<keyword evidence="5 14" id="KW-0732">Signal</keyword>
<comment type="caution">
    <text evidence="16">The sequence shown here is derived from an EMBL/GenBank/DDBJ whole genome shotgun (WGS) entry which is preliminary data.</text>
</comment>
<feature type="disulfide bond" description="Redox-active" evidence="12">
    <location>
        <begin position="65"/>
        <end position="68"/>
    </location>
</feature>
<dbReference type="OMA" id="FFGMKKD"/>
<dbReference type="InterPro" id="IPR013766">
    <property type="entry name" value="Thioredoxin_domain"/>
</dbReference>
<dbReference type="AlphaFoldDB" id="A0A1V2L9S2"/>
<dbReference type="GO" id="GO:0005788">
    <property type="term" value="C:endoplasmic reticulum lumen"/>
    <property type="evidence" value="ECO:0007669"/>
    <property type="project" value="UniProtKB-SubCell"/>
</dbReference>
<evidence type="ECO:0000256" key="2">
    <source>
        <dbReference type="ARBA" id="ARBA00004319"/>
    </source>
</evidence>
<keyword evidence="6" id="KW-0677">Repeat</keyword>
<keyword evidence="8 12" id="KW-1015">Disulfide bond</keyword>
<dbReference type="FunFam" id="3.40.30.10:FF:000154">
    <property type="entry name" value="Protein disulfide-isomerase"/>
    <property type="match status" value="1"/>
</dbReference>
<keyword evidence="7" id="KW-0256">Endoplasmic reticulum</keyword>
<dbReference type="NCBIfam" id="TIGR01130">
    <property type="entry name" value="ER_PDI_fam"/>
    <property type="match status" value="1"/>
</dbReference>
<dbReference type="Proteomes" id="UP000189513">
    <property type="component" value="Unassembled WGS sequence"/>
</dbReference>
<dbReference type="GO" id="GO:0051082">
    <property type="term" value="F:unfolded protein binding"/>
    <property type="evidence" value="ECO:0007669"/>
    <property type="project" value="UniProtKB-ARBA"/>
</dbReference>
<feature type="domain" description="Thioredoxin" evidence="15">
    <location>
        <begin position="307"/>
        <end position="478"/>
    </location>
</feature>
<keyword evidence="17" id="KW-1185">Reference proteome</keyword>
<dbReference type="InterPro" id="IPR036249">
    <property type="entry name" value="Thioredoxin-like_sf"/>
</dbReference>
<evidence type="ECO:0000256" key="8">
    <source>
        <dbReference type="ARBA" id="ARBA00023157"/>
    </source>
</evidence>
<dbReference type="Pfam" id="PF00085">
    <property type="entry name" value="Thioredoxin"/>
    <property type="match status" value="2"/>
</dbReference>
<evidence type="ECO:0000256" key="5">
    <source>
        <dbReference type="ARBA" id="ARBA00022729"/>
    </source>
</evidence>
<dbReference type="CDD" id="cd02995">
    <property type="entry name" value="PDI_a_PDI_a'_C"/>
    <property type="match status" value="1"/>
</dbReference>
<dbReference type="Gene3D" id="3.40.30.10">
    <property type="entry name" value="Glutaredoxin"/>
    <property type="match status" value="4"/>
</dbReference>
<dbReference type="PANTHER" id="PTHR18929">
    <property type="entry name" value="PROTEIN DISULFIDE ISOMERASE"/>
    <property type="match status" value="1"/>
</dbReference>
<feature type="disulfide bond" description="Redox-active" evidence="12">
    <location>
        <begin position="397"/>
        <end position="400"/>
    </location>
</feature>
<evidence type="ECO:0000256" key="1">
    <source>
        <dbReference type="ARBA" id="ARBA00001182"/>
    </source>
</evidence>
<dbReference type="GO" id="GO:0003756">
    <property type="term" value="F:protein disulfide isomerase activity"/>
    <property type="evidence" value="ECO:0007669"/>
    <property type="project" value="UniProtKB-EC"/>
</dbReference>
<dbReference type="CDD" id="cd02961">
    <property type="entry name" value="PDI_a_family"/>
    <property type="match status" value="1"/>
</dbReference>
<evidence type="ECO:0000259" key="15">
    <source>
        <dbReference type="PROSITE" id="PS51352"/>
    </source>
</evidence>
<dbReference type="PROSITE" id="PS51352">
    <property type="entry name" value="THIOREDOXIN_2"/>
    <property type="match status" value="2"/>
</dbReference>
<protein>
    <recommendedName>
        <fullName evidence="11">Protein disulfide-isomerase</fullName>
        <ecNumber evidence="4">5.3.4.1</ecNumber>
    </recommendedName>
</protein>
<dbReference type="PRINTS" id="PR00421">
    <property type="entry name" value="THIOREDOXIN"/>
</dbReference>
<dbReference type="SUPFAM" id="SSF52833">
    <property type="entry name" value="Thioredoxin-like"/>
    <property type="match status" value="4"/>
</dbReference>
<feature type="compositionally biased region" description="Basic and acidic residues" evidence="13">
    <location>
        <begin position="488"/>
        <end position="505"/>
    </location>
</feature>
<evidence type="ECO:0000256" key="6">
    <source>
        <dbReference type="ARBA" id="ARBA00022737"/>
    </source>
</evidence>
<dbReference type="FunFam" id="3.40.30.10:FF:000139">
    <property type="entry name" value="Protein disulfide-isomerase"/>
    <property type="match status" value="1"/>
</dbReference>
<dbReference type="PROSITE" id="PS00194">
    <property type="entry name" value="THIOREDOXIN_1"/>
    <property type="match status" value="2"/>
</dbReference>
<dbReference type="FunFam" id="3.40.30.10:FF:000017">
    <property type="entry name" value="Protein disulfide-isomerase A4"/>
    <property type="match status" value="1"/>
</dbReference>
<evidence type="ECO:0000256" key="9">
    <source>
        <dbReference type="ARBA" id="ARBA00023235"/>
    </source>
</evidence>
<dbReference type="Pfam" id="PF13848">
    <property type="entry name" value="Thioredoxin_6"/>
    <property type="match status" value="1"/>
</dbReference>
<feature type="domain" description="Thioredoxin" evidence="15">
    <location>
        <begin position="19"/>
        <end position="144"/>
    </location>
</feature>
<evidence type="ECO:0000256" key="10">
    <source>
        <dbReference type="ARBA" id="ARBA00023284"/>
    </source>
</evidence>
<sequence>MRFLSALSIKSLSVLLAAVASVHAAGEEAAIASDDSAVVKLSAETFSDFIAANPLVLAEFFAPWCGHCKALGPNFAEAADELSPKEIKLAQIDCTQHQGLCSDHGIRGYPTLKVFRGSEDAVSDYEGPRSADGIVKYMLKQSLPAVSVFEDLTKLESFIAEAGSSVIVETGVKDNATFSDFANLHRDEFIFAQSTSADVAKKYGENKILVFFDGLEDPAVFAGDEVTAETLAEFIASESFPYFGELDSNTYQKYMSNPTPLAYLFYTSAEEREEYAPLIKELAKENRGKINFVGIEAARFGRHAENLNMKQEFPAFALHDATNNKKYGVNQDSALTPQAVKDFVKKFIAGEAEAIVKTEDIPEVQENAVYKIVGKTHDEIINDESRDVLVKYYAPWCGHCKRLAPTFEELAELYQNDKDAAAKVRIANVDATLNDVDVEITGYPTLILYPAGDKSNPIVHKGGRDLQSLIAFIKENGTNGVDGNELEAPAKKEGESKEENVHDEL</sequence>
<dbReference type="STRING" id="36022.A0A1V2L9S2"/>
<comment type="subcellular location">
    <subcellularLocation>
        <location evidence="2">Endoplasmic reticulum lumen</location>
    </subcellularLocation>
</comment>
<dbReference type="InterPro" id="IPR017937">
    <property type="entry name" value="Thioredoxin_CS"/>
</dbReference>
<evidence type="ECO:0000256" key="13">
    <source>
        <dbReference type="SAM" id="MobiDB-lite"/>
    </source>
</evidence>
<comment type="catalytic activity">
    <reaction evidence="1">
        <text>Catalyzes the rearrangement of -S-S- bonds in proteins.</text>
        <dbReference type="EC" id="5.3.4.1"/>
    </reaction>
</comment>